<dbReference type="InterPro" id="IPR039329">
    <property type="entry name" value="SIAE"/>
</dbReference>
<proteinExistence type="predicted"/>
<dbReference type="STRING" id="662367.SAMN05216167_104110"/>
<evidence type="ECO:0000256" key="2">
    <source>
        <dbReference type="SAM" id="MobiDB-lite"/>
    </source>
</evidence>
<dbReference type="RefSeq" id="WP_093826496.1">
    <property type="nucleotide sequence ID" value="NZ_FOLQ01000004.1"/>
</dbReference>
<dbReference type="SUPFAM" id="SSF52266">
    <property type="entry name" value="SGNH hydrolase"/>
    <property type="match status" value="1"/>
</dbReference>
<feature type="region of interest" description="Disordered" evidence="2">
    <location>
        <begin position="463"/>
        <end position="504"/>
    </location>
</feature>
<dbReference type="InterPro" id="IPR013783">
    <property type="entry name" value="Ig-like_fold"/>
</dbReference>
<dbReference type="GO" id="GO:0005975">
    <property type="term" value="P:carbohydrate metabolic process"/>
    <property type="evidence" value="ECO:0007669"/>
    <property type="project" value="TreeGrafter"/>
</dbReference>
<dbReference type="Proteomes" id="UP000198598">
    <property type="component" value="Unassembled WGS sequence"/>
</dbReference>
<dbReference type="Pfam" id="PF03629">
    <property type="entry name" value="SASA"/>
    <property type="match status" value="1"/>
</dbReference>
<name>A0A1I1QZN8_9BACT</name>
<evidence type="ECO:0000256" key="1">
    <source>
        <dbReference type="ARBA" id="ARBA00022801"/>
    </source>
</evidence>
<feature type="compositionally biased region" description="Low complexity" evidence="2">
    <location>
        <begin position="482"/>
        <end position="495"/>
    </location>
</feature>
<protein>
    <submittedName>
        <fullName evidence="4">Sialate O-acetylesterase</fullName>
    </submittedName>
</protein>
<gene>
    <name evidence="4" type="ORF">SAMN05216167_104110</name>
</gene>
<dbReference type="Gene3D" id="3.40.50.1110">
    <property type="entry name" value="SGNH hydrolase"/>
    <property type="match status" value="1"/>
</dbReference>
<sequence>MFKYTLFAITLFLLSAHLKAEIILPRILGHNMVLQQGKPLSFWGKASAGETVTVQFAAQNQTTSADASGKWSVTLKPLKASAIPSELVISGTNTIRLQNILVGEVWLCSGQSNMEYTMRKNSKVKPSLATQLVDGRNPVDELTYANNPQIRIFLVNRKELGKPDSLHRGWNVAQDSALRSFSAPAYFFAKELHRNLNVPIGVIASAIPGSRIEPWISEAAFREDTYYGNQKIDGEPGKFYEPMIRPLAPFAVKGFLWYQGESNCFLKETTTYSHKLKTLITSWRNAWNDQKLPFYYVQLAPFKYSESKGKVVLTRETLPEFREAQEQVLSLPQTGMIVTTDLADDLSDIHPPFKWEIGRRLALLALANAYDKNDVVAEGPIFEKMKVKGHAIQLAFSQLGSGLISKDGQPLTGFMVAGKEGVFSPADAHINGKHVLVSADNVPNPVAVRFAWDEAAQPNLFNKEGLPARPFRTDKPLKNQLSDSFSPASSPVSRGSDTKTSSSK</sequence>
<dbReference type="Gene3D" id="2.60.40.10">
    <property type="entry name" value="Immunoglobulins"/>
    <property type="match status" value="1"/>
</dbReference>
<evidence type="ECO:0000259" key="3">
    <source>
        <dbReference type="Pfam" id="PF03629"/>
    </source>
</evidence>
<keyword evidence="5" id="KW-1185">Reference proteome</keyword>
<dbReference type="GO" id="GO:0001681">
    <property type="term" value="F:sialate O-acetylesterase activity"/>
    <property type="evidence" value="ECO:0007669"/>
    <property type="project" value="InterPro"/>
</dbReference>
<feature type="domain" description="Sialate O-acetylesterase" evidence="3">
    <location>
        <begin position="104"/>
        <end position="362"/>
    </location>
</feature>
<dbReference type="PANTHER" id="PTHR22901:SF0">
    <property type="entry name" value="SIALATE O-ACETYLESTERASE"/>
    <property type="match status" value="1"/>
</dbReference>
<evidence type="ECO:0000313" key="5">
    <source>
        <dbReference type="Proteomes" id="UP000198598"/>
    </source>
</evidence>
<dbReference type="PANTHER" id="PTHR22901">
    <property type="entry name" value="SIALATE O-ACETYLESTERASE"/>
    <property type="match status" value="1"/>
</dbReference>
<dbReference type="AlphaFoldDB" id="A0A1I1QZN8"/>
<reference evidence="4 5" key="1">
    <citation type="submission" date="2016-10" db="EMBL/GenBank/DDBJ databases">
        <authorList>
            <person name="de Groot N.N."/>
        </authorList>
    </citation>
    <scope>NUCLEOTIDE SEQUENCE [LARGE SCALE GENOMIC DNA]</scope>
    <source>
        <strain evidence="4 5">DSM 26130</strain>
    </source>
</reference>
<organism evidence="4 5">
    <name type="scientific">Spirosoma endophyticum</name>
    <dbReference type="NCBI Taxonomy" id="662367"/>
    <lineage>
        <taxon>Bacteria</taxon>
        <taxon>Pseudomonadati</taxon>
        <taxon>Bacteroidota</taxon>
        <taxon>Cytophagia</taxon>
        <taxon>Cytophagales</taxon>
        <taxon>Cytophagaceae</taxon>
        <taxon>Spirosoma</taxon>
    </lineage>
</organism>
<keyword evidence="1" id="KW-0378">Hydrolase</keyword>
<dbReference type="InterPro" id="IPR036514">
    <property type="entry name" value="SGNH_hydro_sf"/>
</dbReference>
<dbReference type="EMBL" id="FOLQ01000004">
    <property type="protein sequence ID" value="SFD25338.1"/>
    <property type="molecule type" value="Genomic_DNA"/>
</dbReference>
<dbReference type="OrthoDB" id="9816001at2"/>
<evidence type="ECO:0000313" key="4">
    <source>
        <dbReference type="EMBL" id="SFD25338.1"/>
    </source>
</evidence>
<dbReference type="InterPro" id="IPR005181">
    <property type="entry name" value="SASA"/>
</dbReference>
<accession>A0A1I1QZN8</accession>